<keyword evidence="2" id="KW-1185">Reference proteome</keyword>
<gene>
    <name evidence="1" type="ORF">Plil01_001796100</name>
</gene>
<dbReference type="AlphaFoldDB" id="A0A9W6YE92"/>
<comment type="caution">
    <text evidence="1">The sequence shown here is derived from an EMBL/GenBank/DDBJ whole genome shotgun (WGS) entry which is preliminary data.</text>
</comment>
<evidence type="ECO:0000313" key="1">
    <source>
        <dbReference type="EMBL" id="GMF65273.1"/>
    </source>
</evidence>
<name>A0A9W6YE92_9STRA</name>
<dbReference type="EMBL" id="BSXW01012459">
    <property type="protein sequence ID" value="GMF65273.1"/>
    <property type="molecule type" value="Genomic_DNA"/>
</dbReference>
<sequence length="125" mass="14208">MDVHRCWNCETLSRRGDMWCSWRWTILGTRAPVEQNARREGRDVPHNEQQGVVDVAGDCLAVDYHCQVQPRTQQHEQVTGRHCEDPSVDDVLSVKLPAEAPLLGAKYDELEDACKHVRLTKANCA</sequence>
<proteinExistence type="predicted"/>
<dbReference type="Proteomes" id="UP001165083">
    <property type="component" value="Unassembled WGS sequence"/>
</dbReference>
<organism evidence="1 2">
    <name type="scientific">Phytophthora lilii</name>
    <dbReference type="NCBI Taxonomy" id="2077276"/>
    <lineage>
        <taxon>Eukaryota</taxon>
        <taxon>Sar</taxon>
        <taxon>Stramenopiles</taxon>
        <taxon>Oomycota</taxon>
        <taxon>Peronosporomycetes</taxon>
        <taxon>Peronosporales</taxon>
        <taxon>Peronosporaceae</taxon>
        <taxon>Phytophthora</taxon>
    </lineage>
</organism>
<protein>
    <submittedName>
        <fullName evidence="1">Unnamed protein product</fullName>
    </submittedName>
</protein>
<reference evidence="1" key="1">
    <citation type="submission" date="2023-04" db="EMBL/GenBank/DDBJ databases">
        <title>Phytophthora lilii NBRC 32176.</title>
        <authorList>
            <person name="Ichikawa N."/>
            <person name="Sato H."/>
            <person name="Tonouchi N."/>
        </authorList>
    </citation>
    <scope>NUCLEOTIDE SEQUENCE</scope>
    <source>
        <strain evidence="1">NBRC 32176</strain>
    </source>
</reference>
<accession>A0A9W6YE92</accession>
<evidence type="ECO:0000313" key="2">
    <source>
        <dbReference type="Proteomes" id="UP001165083"/>
    </source>
</evidence>